<dbReference type="InterPro" id="IPR027519">
    <property type="entry name" value="KFase_ver/fungi-typ"/>
</dbReference>
<evidence type="ECO:0000259" key="30">
    <source>
        <dbReference type="Pfam" id="PF20434"/>
    </source>
</evidence>
<keyword evidence="12" id="KW-0493">Microtubule</keyword>
<feature type="region of interest" description="Disordered" evidence="29">
    <location>
        <begin position="343"/>
        <end position="386"/>
    </location>
</feature>
<keyword evidence="16" id="KW-0498">Mitosis</keyword>
<dbReference type="GO" id="GO:0007059">
    <property type="term" value="P:chromosome segregation"/>
    <property type="evidence" value="ECO:0007669"/>
    <property type="project" value="UniProtKB-KW"/>
</dbReference>
<evidence type="ECO:0000256" key="3">
    <source>
        <dbReference type="ARBA" id="ARBA00004214"/>
    </source>
</evidence>
<evidence type="ECO:0000256" key="4">
    <source>
        <dbReference type="ARBA" id="ARBA00004629"/>
    </source>
</evidence>
<keyword evidence="22" id="KW-0823">Tryptophan catabolism</keyword>
<keyword evidence="14" id="KW-0789">Thiol protease inhibitor</keyword>
<evidence type="ECO:0000256" key="6">
    <source>
        <dbReference type="ARBA" id="ARBA00022454"/>
    </source>
</evidence>
<dbReference type="InterPro" id="IPR051190">
    <property type="entry name" value="Baculoviral_IAP"/>
</dbReference>
<dbReference type="GO" id="GO:0004061">
    <property type="term" value="F:arylformamidase activity"/>
    <property type="evidence" value="ECO:0007669"/>
    <property type="project" value="InterPro"/>
</dbReference>
<dbReference type="InterPro" id="IPR001370">
    <property type="entry name" value="BIR_rpt"/>
</dbReference>
<dbReference type="SMART" id="SM00238">
    <property type="entry name" value="BIR"/>
    <property type="match status" value="1"/>
</dbReference>
<dbReference type="Proteomes" id="UP000308365">
    <property type="component" value="Unassembled WGS sequence"/>
</dbReference>
<dbReference type="InterPro" id="IPR029058">
    <property type="entry name" value="AB_hydrolase_fold"/>
</dbReference>
<evidence type="ECO:0000256" key="7">
    <source>
        <dbReference type="ARBA" id="ARBA00022490"/>
    </source>
</evidence>
<keyword evidence="19" id="KW-0862">Zinc</keyword>
<dbReference type="PANTHER" id="PTHR46771">
    <property type="entry name" value="DETERIN"/>
    <property type="match status" value="1"/>
</dbReference>
<evidence type="ECO:0000256" key="18">
    <source>
        <dbReference type="ARBA" id="ARBA00022829"/>
    </source>
</evidence>
<evidence type="ECO:0000256" key="10">
    <source>
        <dbReference type="ARBA" id="ARBA00022618"/>
    </source>
</evidence>
<dbReference type="Gene3D" id="3.40.50.1820">
    <property type="entry name" value="alpha/beta hydrolase"/>
    <property type="match status" value="1"/>
</dbReference>
<reference evidence="32" key="1">
    <citation type="journal article" date="2019" name="IScience">
        <title>Narwhal Genome Reveals Long-Term Low Genetic Diversity despite Current Large Abundance Size.</title>
        <authorList>
            <person name="Westbury M.V."/>
            <person name="Petersen B."/>
            <person name="Garde E."/>
            <person name="Heide-Jorgensen M.P."/>
            <person name="Lorenzen E.D."/>
        </authorList>
    </citation>
    <scope>NUCLEOTIDE SEQUENCE [LARGE SCALE GENOMIC DNA]</scope>
</reference>
<dbReference type="Gene3D" id="1.10.1170.10">
    <property type="entry name" value="Inhibitor Of Apoptosis Protein (2mihbC-IAP-1), Chain A"/>
    <property type="match status" value="1"/>
</dbReference>
<evidence type="ECO:0000256" key="13">
    <source>
        <dbReference type="ARBA" id="ARBA00022703"/>
    </source>
</evidence>
<evidence type="ECO:0000256" key="27">
    <source>
        <dbReference type="ARBA" id="ARBA00039922"/>
    </source>
</evidence>
<proteinExistence type="inferred from homology"/>
<evidence type="ECO:0000256" key="20">
    <source>
        <dbReference type="ARBA" id="ARBA00022838"/>
    </source>
</evidence>
<dbReference type="SUPFAM" id="SSF57924">
    <property type="entry name" value="Inhibitor of apoptosis (IAP) repeat"/>
    <property type="match status" value="1"/>
</dbReference>
<dbReference type="GO" id="GO:0046872">
    <property type="term" value="F:metal ion binding"/>
    <property type="evidence" value="ECO:0007669"/>
    <property type="project" value="UniProtKB-KW"/>
</dbReference>
<evidence type="ECO:0000256" key="5">
    <source>
        <dbReference type="ARBA" id="ARBA00006672"/>
    </source>
</evidence>
<feature type="domain" description="BD-FAE-like" evidence="30">
    <location>
        <begin position="72"/>
        <end position="260"/>
    </location>
</feature>
<accession>A0A4U1FSZ3</accession>
<keyword evidence="18" id="KW-0159">Chromosome partition</keyword>
<evidence type="ECO:0000256" key="17">
    <source>
        <dbReference type="ARBA" id="ARBA00022801"/>
    </source>
</evidence>
<evidence type="ECO:0000256" key="23">
    <source>
        <dbReference type="ARBA" id="ARBA00023212"/>
    </source>
</evidence>
<comment type="subcellular location">
    <subcellularLocation>
        <location evidence="4">Chromosome</location>
        <location evidence="4">Centromere</location>
        <location evidence="4">Kinetochore</location>
    </subcellularLocation>
    <subcellularLocation>
        <location evidence="2">Cytoplasm</location>
        <location evidence="2">Cytoskeleton</location>
        <location evidence="2">Spindle</location>
    </subcellularLocation>
    <subcellularLocation>
        <location evidence="3">Midbody</location>
    </subcellularLocation>
    <subcellularLocation>
        <location evidence="1">Nucleus</location>
    </subcellularLocation>
</comment>
<keyword evidence="9" id="KW-0597">Phosphoprotein</keyword>
<keyword evidence="24" id="KW-0539">Nucleus</keyword>
<evidence type="ECO:0000256" key="16">
    <source>
        <dbReference type="ARBA" id="ARBA00022776"/>
    </source>
</evidence>
<gene>
    <name evidence="31" type="ORF">EI555_014887</name>
</gene>
<evidence type="ECO:0000256" key="14">
    <source>
        <dbReference type="ARBA" id="ARBA00022704"/>
    </source>
</evidence>
<evidence type="ECO:0000256" key="25">
    <source>
        <dbReference type="ARBA" id="ARBA00023306"/>
    </source>
</evidence>
<evidence type="ECO:0000256" key="29">
    <source>
        <dbReference type="SAM" id="MobiDB-lite"/>
    </source>
</evidence>
<evidence type="ECO:0000313" key="32">
    <source>
        <dbReference type="Proteomes" id="UP000308365"/>
    </source>
</evidence>
<keyword evidence="15" id="KW-0479">Metal-binding</keyword>
<evidence type="ECO:0000256" key="28">
    <source>
        <dbReference type="ARBA" id="ARBA00042407"/>
    </source>
</evidence>
<keyword evidence="13" id="KW-0053">Apoptosis</keyword>
<comment type="similarity">
    <text evidence="5">Belongs to the IAP family.</text>
</comment>
<evidence type="ECO:0000313" key="31">
    <source>
        <dbReference type="EMBL" id="TKC53432.1"/>
    </source>
</evidence>
<evidence type="ECO:0000256" key="24">
    <source>
        <dbReference type="ARBA" id="ARBA00023242"/>
    </source>
</evidence>
<evidence type="ECO:0000256" key="2">
    <source>
        <dbReference type="ARBA" id="ARBA00004186"/>
    </source>
</evidence>
<evidence type="ECO:0000256" key="9">
    <source>
        <dbReference type="ARBA" id="ARBA00022553"/>
    </source>
</evidence>
<dbReference type="GO" id="GO:0005634">
    <property type="term" value="C:nucleus"/>
    <property type="evidence" value="ECO:0007669"/>
    <property type="project" value="UniProtKB-SubCell"/>
</dbReference>
<comment type="caution">
    <text evidence="31">The sequence shown here is derived from an EMBL/GenBank/DDBJ whole genome shotgun (WGS) entry which is preliminary data.</text>
</comment>
<evidence type="ECO:0000256" key="22">
    <source>
        <dbReference type="ARBA" id="ARBA00023079"/>
    </source>
</evidence>
<keyword evidence="26" id="KW-0137">Centromere</keyword>
<keyword evidence="6" id="KW-0158">Chromosome</keyword>
<evidence type="ECO:0000256" key="21">
    <source>
        <dbReference type="ARBA" id="ARBA00022843"/>
    </source>
</evidence>
<keyword evidence="10" id="KW-0132">Cell division</keyword>
<organism evidence="31 32">
    <name type="scientific">Monodon monoceros</name>
    <name type="common">Narwhal</name>
    <name type="synonym">Ceratodon monodon</name>
    <dbReference type="NCBI Taxonomy" id="40151"/>
    <lineage>
        <taxon>Eukaryota</taxon>
        <taxon>Metazoa</taxon>
        <taxon>Chordata</taxon>
        <taxon>Craniata</taxon>
        <taxon>Vertebrata</taxon>
        <taxon>Euteleostomi</taxon>
        <taxon>Mammalia</taxon>
        <taxon>Eutheria</taxon>
        <taxon>Laurasiatheria</taxon>
        <taxon>Artiodactyla</taxon>
        <taxon>Whippomorpha</taxon>
        <taxon>Cetacea</taxon>
        <taxon>Odontoceti</taxon>
        <taxon>Monodontidae</taxon>
        <taxon>Monodon</taxon>
    </lineage>
</organism>
<dbReference type="EMBL" id="RWIC01000005">
    <property type="protein sequence ID" value="TKC53432.1"/>
    <property type="molecule type" value="Genomic_DNA"/>
</dbReference>
<feature type="compositionally biased region" description="Basic and acidic residues" evidence="29">
    <location>
        <begin position="358"/>
        <end position="367"/>
    </location>
</feature>
<dbReference type="GO" id="GO:0019441">
    <property type="term" value="P:L-tryptophan catabolic process to kynurenine"/>
    <property type="evidence" value="ECO:0007669"/>
    <property type="project" value="InterPro"/>
</dbReference>
<dbReference type="GO" id="GO:0005874">
    <property type="term" value="C:microtubule"/>
    <property type="evidence" value="ECO:0007669"/>
    <property type="project" value="UniProtKB-KW"/>
</dbReference>
<dbReference type="FunFam" id="1.10.1170.10:FF:000009">
    <property type="entry name" value="Baculoviral IAP repeat-containing protein 5"/>
    <property type="match status" value="1"/>
</dbReference>
<evidence type="ECO:0000256" key="19">
    <source>
        <dbReference type="ARBA" id="ARBA00022833"/>
    </source>
</evidence>
<protein>
    <recommendedName>
        <fullName evidence="27">Baculoviral IAP repeat-containing protein 5</fullName>
    </recommendedName>
    <alternativeName>
        <fullName evidence="28">Apoptosis inhibitor survivin</fullName>
    </alternativeName>
</protein>
<keyword evidence="20" id="KW-0995">Kinetochore</keyword>
<dbReference type="SUPFAM" id="SSF53474">
    <property type="entry name" value="alpha/beta-Hydrolases"/>
    <property type="match status" value="1"/>
</dbReference>
<dbReference type="GO" id="GO:0051301">
    <property type="term" value="P:cell division"/>
    <property type="evidence" value="ECO:0007669"/>
    <property type="project" value="UniProtKB-KW"/>
</dbReference>
<dbReference type="GO" id="GO:0030496">
    <property type="term" value="C:midbody"/>
    <property type="evidence" value="ECO:0007669"/>
    <property type="project" value="UniProtKB-SubCell"/>
</dbReference>
<keyword evidence="11" id="KW-0646">Protease inhibitor</keyword>
<evidence type="ECO:0000256" key="8">
    <source>
        <dbReference type="ARBA" id="ARBA00022491"/>
    </source>
</evidence>
<evidence type="ECO:0000256" key="11">
    <source>
        <dbReference type="ARBA" id="ARBA00022690"/>
    </source>
</evidence>
<keyword evidence="25" id="KW-0131">Cell cycle</keyword>
<sequence>ELENQYSPSRWVVRLGAEEALRTYSQIGNEAGPEVPQVHLPYFIGEEATKRAQATGRNLLDVPYGDGEGEKLDIYFPEAVSEALPFLMFFHGGYWQSGSKDSSAFMVSPLTAQGVAVVIVAYDIAPKGTLDQMVDQVTQSIVFVQKQYPGNQGIYLCGHSAGAHLAAMMLLANWTKHGVTPNLKGFFLVSGIYDLEPVMHTSENASLLTTLEDAQRNSPQWHLKTAPTQPVDPACRILVTVGQHDSPEFHRQSRELYQTLCRGGWKASFEELHDVDHFEILWNLTQKDYVLTQVPLHETITGTSAHSPLLFLPLFASSWDGSKRGAGLGRCLVSRSRDMWREDYNSQHTPRRPASHFPEGRGRRVPDMPRGGRQPPDLNRGTARRRRDEYPLYLKDHRVSTFKNWPFLEGCACTPERMAAAGFIHCPTENEPDLAQCFFCFKELEGWEPDDDPIEEHKKHSSVNRKNLKKLQRNDAIPTVTTPQGHRHTLSKAQPSARPAFLWGLLTENISILKLEYSPVFLSFFLKAVPGAVSVVQLVLSTVMDSLFLLGSVCFTDSRT</sequence>
<dbReference type="Pfam" id="PF00653">
    <property type="entry name" value="BIR"/>
    <property type="match status" value="1"/>
</dbReference>
<dbReference type="PROSITE" id="PS50143">
    <property type="entry name" value="BIR_REPEAT_2"/>
    <property type="match status" value="1"/>
</dbReference>
<dbReference type="PANTHER" id="PTHR46771:SF3">
    <property type="entry name" value="BACULOVIRAL IAP REPEAT-CONTAINING PROTEIN 5"/>
    <property type="match status" value="1"/>
</dbReference>
<dbReference type="GO" id="GO:0005819">
    <property type="term" value="C:spindle"/>
    <property type="evidence" value="ECO:0007669"/>
    <property type="project" value="UniProtKB-SubCell"/>
</dbReference>
<evidence type="ECO:0000256" key="12">
    <source>
        <dbReference type="ARBA" id="ARBA00022701"/>
    </source>
</evidence>
<dbReference type="CDD" id="cd00022">
    <property type="entry name" value="BIR"/>
    <property type="match status" value="1"/>
</dbReference>
<keyword evidence="7" id="KW-0963">Cytoplasm</keyword>
<keyword evidence="17" id="KW-0378">Hydrolase</keyword>
<evidence type="ECO:0000256" key="26">
    <source>
        <dbReference type="ARBA" id="ARBA00023328"/>
    </source>
</evidence>
<name>A0A4U1FSZ3_MONMO</name>
<keyword evidence="23" id="KW-0206">Cytoskeleton</keyword>
<dbReference type="GO" id="GO:0006915">
    <property type="term" value="P:apoptotic process"/>
    <property type="evidence" value="ECO:0007669"/>
    <property type="project" value="UniProtKB-KW"/>
</dbReference>
<dbReference type="InterPro" id="IPR049492">
    <property type="entry name" value="BD-FAE-like_dom"/>
</dbReference>
<evidence type="ECO:0000256" key="15">
    <source>
        <dbReference type="ARBA" id="ARBA00022723"/>
    </source>
</evidence>
<dbReference type="GO" id="GO:0004869">
    <property type="term" value="F:cysteine-type endopeptidase inhibitor activity"/>
    <property type="evidence" value="ECO:0007669"/>
    <property type="project" value="UniProtKB-KW"/>
</dbReference>
<dbReference type="Pfam" id="PF20434">
    <property type="entry name" value="BD-FAE"/>
    <property type="match status" value="1"/>
</dbReference>
<dbReference type="HAMAP" id="MF_03014">
    <property type="entry name" value="KFase"/>
    <property type="match status" value="1"/>
</dbReference>
<keyword evidence="8" id="KW-0678">Repressor</keyword>
<keyword evidence="21" id="KW-0832">Ubl conjugation</keyword>
<dbReference type="FunFam" id="3.40.50.1820:FF:000134">
    <property type="entry name" value="Kynurenine formamidase"/>
    <property type="match status" value="1"/>
</dbReference>
<feature type="non-terminal residue" evidence="31">
    <location>
        <position position="1"/>
    </location>
</feature>
<evidence type="ECO:0000256" key="1">
    <source>
        <dbReference type="ARBA" id="ARBA00004123"/>
    </source>
</evidence>
<dbReference type="GO" id="GO:0000776">
    <property type="term" value="C:kinetochore"/>
    <property type="evidence" value="ECO:0007669"/>
    <property type="project" value="UniProtKB-KW"/>
</dbReference>
<dbReference type="GO" id="GO:0043066">
    <property type="term" value="P:negative regulation of apoptotic process"/>
    <property type="evidence" value="ECO:0007669"/>
    <property type="project" value="UniProtKB-ARBA"/>
</dbReference>
<dbReference type="AlphaFoldDB" id="A0A4U1FSZ3"/>